<comment type="cofactor">
    <cofactor evidence="2">
        <name>Mg(2+)</name>
        <dbReference type="ChEBI" id="CHEBI:18420"/>
    </cofactor>
</comment>
<evidence type="ECO:0000256" key="2">
    <source>
        <dbReference type="HAMAP-Rule" id="MF_00336"/>
    </source>
</evidence>
<organism evidence="4 6">
    <name type="scientific">Legionella birminghamensis</name>
    <dbReference type="NCBI Taxonomy" id="28083"/>
    <lineage>
        <taxon>Bacteria</taxon>
        <taxon>Pseudomonadati</taxon>
        <taxon>Pseudomonadota</taxon>
        <taxon>Gammaproteobacteria</taxon>
        <taxon>Legionellales</taxon>
        <taxon>Legionellaceae</taxon>
        <taxon>Legionella</taxon>
    </lineage>
</organism>
<feature type="binding site" evidence="2">
    <location>
        <position position="110"/>
    </location>
    <ligand>
        <name>Mg(2+)</name>
        <dbReference type="ChEBI" id="CHEBI:18420"/>
    </ligand>
</feature>
<dbReference type="RefSeq" id="WP_058524057.1">
    <property type="nucleotide sequence ID" value="NZ_CAAAHV010000005.1"/>
</dbReference>
<keyword evidence="1 2" id="KW-0093">Biotin biosynthesis</keyword>
<dbReference type="STRING" id="28083.Lbir_2043"/>
<dbReference type="HAMAP" id="MF_00336">
    <property type="entry name" value="BioD"/>
    <property type="match status" value="1"/>
</dbReference>
<dbReference type="PIRSF" id="PIRSF006755">
    <property type="entry name" value="DTB_synth"/>
    <property type="match status" value="1"/>
</dbReference>
<dbReference type="InterPro" id="IPR004472">
    <property type="entry name" value="DTB_synth_BioD"/>
</dbReference>
<feature type="binding site" evidence="2">
    <location>
        <position position="41"/>
    </location>
    <ligand>
        <name>substrate</name>
    </ligand>
</feature>
<dbReference type="OrthoDB" id="9802097at2"/>
<keyword evidence="5" id="KW-1185">Reference proteome</keyword>
<dbReference type="Gene3D" id="3.40.50.300">
    <property type="entry name" value="P-loop containing nucleotide triphosphate hydrolases"/>
    <property type="match status" value="1"/>
</dbReference>
<dbReference type="PANTHER" id="PTHR43210">
    <property type="entry name" value="DETHIOBIOTIN SYNTHETASE"/>
    <property type="match status" value="1"/>
</dbReference>
<keyword evidence="2" id="KW-0460">Magnesium</keyword>
<dbReference type="AlphaFoldDB" id="A0A378I9R3"/>
<proteinExistence type="inferred from homology"/>
<evidence type="ECO:0000313" key="6">
    <source>
        <dbReference type="Proteomes" id="UP000255066"/>
    </source>
</evidence>
<dbReference type="NCBIfam" id="TIGR00347">
    <property type="entry name" value="bioD"/>
    <property type="match status" value="1"/>
</dbReference>
<dbReference type="Proteomes" id="UP000054735">
    <property type="component" value="Unassembled WGS sequence"/>
</dbReference>
<name>A0A378I9R3_9GAMM</name>
<feature type="binding site" evidence="2">
    <location>
        <position position="54"/>
    </location>
    <ligand>
        <name>ATP</name>
        <dbReference type="ChEBI" id="CHEBI:30616"/>
    </ligand>
</feature>
<comment type="similarity">
    <text evidence="2">Belongs to the dethiobiotin synthetase family.</text>
</comment>
<feature type="active site" evidence="2">
    <location>
        <position position="37"/>
    </location>
</feature>
<keyword evidence="2" id="KW-0479">Metal-binding</keyword>
<dbReference type="GO" id="GO:0004141">
    <property type="term" value="F:dethiobiotin synthase activity"/>
    <property type="evidence" value="ECO:0007669"/>
    <property type="project" value="UniProtKB-UniRule"/>
</dbReference>
<sequence length="213" mass="24012">MKYYFITGTDTDCGKTYVTCQLLDYLKRKTKSAQALKPVVTGLTIEDGRAFYSDLEQLKQHNAISEMEINGWKFAEPVSPHLAAADLSAEKIADFCRKKDYQQFEYVLIEGAGGLLVPLNDRQSWIDFIHLMNIPVILVVGMKLGCLNHALLTDSVLFSSRCKSAGWIANVLNPDMLEIEKNIATLKKRLRMPYLGRTDYQKGLIIDENTGTI</sequence>
<feature type="binding site" evidence="2">
    <location>
        <begin position="12"/>
        <end position="17"/>
    </location>
    <ligand>
        <name>ATP</name>
        <dbReference type="ChEBI" id="CHEBI:30616"/>
    </ligand>
</feature>
<comment type="function">
    <text evidence="2">Catalyzes a mechanistically unusual reaction, the ATP-dependent insertion of CO2 between the N7 and N8 nitrogen atoms of 7,8-diaminopelargonic acid (DAPA, also called 7,8-diammoniononanoate) to form a ureido ring.</text>
</comment>
<keyword evidence="2" id="KW-0547">Nucleotide-binding</keyword>
<evidence type="ECO:0000313" key="4">
    <source>
        <dbReference type="EMBL" id="STX31566.1"/>
    </source>
</evidence>
<reference evidence="3 5" key="1">
    <citation type="submission" date="2015-11" db="EMBL/GenBank/DDBJ databases">
        <title>Genomic analysis of 38 Legionella species identifies large and diverse effector repertoires.</title>
        <authorList>
            <person name="Burstein D."/>
            <person name="Amaro F."/>
            <person name="Zusman T."/>
            <person name="Lifshitz Z."/>
            <person name="Cohen O."/>
            <person name="Gilbert J.A."/>
            <person name="Pupko T."/>
            <person name="Shuman H.A."/>
            <person name="Segal G."/>
        </authorList>
    </citation>
    <scope>NUCLEOTIDE SEQUENCE [LARGE SCALE GENOMIC DNA]</scope>
    <source>
        <strain evidence="3 5">CDC#1407-AL-14</strain>
    </source>
</reference>
<keyword evidence="2" id="KW-0067">ATP-binding</keyword>
<accession>A0A378I9R3</accession>
<dbReference type="SUPFAM" id="SSF52540">
    <property type="entry name" value="P-loop containing nucleoside triphosphate hydrolases"/>
    <property type="match status" value="1"/>
</dbReference>
<dbReference type="UniPathway" id="UPA00078">
    <property type="reaction ID" value="UER00161"/>
</dbReference>
<dbReference type="GO" id="GO:0005829">
    <property type="term" value="C:cytosol"/>
    <property type="evidence" value="ECO:0007669"/>
    <property type="project" value="TreeGrafter"/>
</dbReference>
<dbReference type="EMBL" id="LNXT01000040">
    <property type="protein sequence ID" value="KTC69304.1"/>
    <property type="molecule type" value="Genomic_DNA"/>
</dbReference>
<feature type="binding site" evidence="2">
    <location>
        <position position="16"/>
    </location>
    <ligand>
        <name>Mg(2+)</name>
        <dbReference type="ChEBI" id="CHEBI:18420"/>
    </ligand>
</feature>
<comment type="catalytic activity">
    <reaction evidence="2">
        <text>(7R,8S)-7,8-diammoniononanoate + CO2 + ATP = (4R,5S)-dethiobiotin + ADP + phosphate + 3 H(+)</text>
        <dbReference type="Rhea" id="RHEA:15805"/>
        <dbReference type="ChEBI" id="CHEBI:15378"/>
        <dbReference type="ChEBI" id="CHEBI:16526"/>
        <dbReference type="ChEBI" id="CHEBI:30616"/>
        <dbReference type="ChEBI" id="CHEBI:43474"/>
        <dbReference type="ChEBI" id="CHEBI:149469"/>
        <dbReference type="ChEBI" id="CHEBI:149473"/>
        <dbReference type="ChEBI" id="CHEBI:456216"/>
        <dbReference type="EC" id="6.3.3.3"/>
    </reaction>
</comment>
<feature type="binding site" evidence="2">
    <location>
        <position position="54"/>
    </location>
    <ligand>
        <name>Mg(2+)</name>
        <dbReference type="ChEBI" id="CHEBI:18420"/>
    </ligand>
</feature>
<evidence type="ECO:0000313" key="3">
    <source>
        <dbReference type="EMBL" id="KTC69304.1"/>
    </source>
</evidence>
<feature type="binding site" evidence="2">
    <location>
        <position position="201"/>
    </location>
    <ligand>
        <name>ATP</name>
        <dbReference type="ChEBI" id="CHEBI:30616"/>
    </ligand>
</feature>
<dbReference type="GO" id="GO:0009102">
    <property type="term" value="P:biotin biosynthetic process"/>
    <property type="evidence" value="ECO:0007669"/>
    <property type="project" value="UniProtKB-UniRule"/>
</dbReference>
<dbReference type="CDD" id="cd03109">
    <property type="entry name" value="DTBS"/>
    <property type="match status" value="1"/>
</dbReference>
<dbReference type="InterPro" id="IPR027417">
    <property type="entry name" value="P-loop_NTPase"/>
</dbReference>
<comment type="subunit">
    <text evidence="2">Homodimer.</text>
</comment>
<evidence type="ECO:0000256" key="1">
    <source>
        <dbReference type="ARBA" id="ARBA00022756"/>
    </source>
</evidence>
<reference evidence="4 6" key="2">
    <citation type="submission" date="2018-06" db="EMBL/GenBank/DDBJ databases">
        <authorList>
            <consortium name="Pathogen Informatics"/>
            <person name="Doyle S."/>
        </authorList>
    </citation>
    <scope>NUCLEOTIDE SEQUENCE [LARGE SCALE GENOMIC DNA]</scope>
    <source>
        <strain evidence="4 6">NCTC12437</strain>
    </source>
</reference>
<dbReference type="PANTHER" id="PTHR43210:SF5">
    <property type="entry name" value="DETHIOBIOTIN SYNTHETASE"/>
    <property type="match status" value="1"/>
</dbReference>
<feature type="binding site" evidence="2">
    <location>
        <begin position="110"/>
        <end position="113"/>
    </location>
    <ligand>
        <name>ATP</name>
        <dbReference type="ChEBI" id="CHEBI:30616"/>
    </ligand>
</feature>
<dbReference type="GO" id="GO:0005524">
    <property type="term" value="F:ATP binding"/>
    <property type="evidence" value="ECO:0007669"/>
    <property type="project" value="UniProtKB-UniRule"/>
</dbReference>
<keyword evidence="2 4" id="KW-0436">Ligase</keyword>
<gene>
    <name evidence="2 4" type="primary">bioD</name>
    <name evidence="3" type="ORF">Lbir_2043</name>
    <name evidence="4" type="ORF">NCTC12437_01340</name>
</gene>
<comment type="pathway">
    <text evidence="2">Cofactor biosynthesis; biotin biosynthesis; biotin from 7,8-diaminononanoate: step 1/2.</text>
</comment>
<dbReference type="EC" id="6.3.3.3" evidence="2"/>
<comment type="subcellular location">
    <subcellularLocation>
        <location evidence="2">Cytoplasm</location>
    </subcellularLocation>
</comment>
<keyword evidence="2" id="KW-0963">Cytoplasm</keyword>
<dbReference type="Pfam" id="PF13500">
    <property type="entry name" value="AAA_26"/>
    <property type="match status" value="1"/>
</dbReference>
<dbReference type="Proteomes" id="UP000255066">
    <property type="component" value="Unassembled WGS sequence"/>
</dbReference>
<protein>
    <recommendedName>
        <fullName evidence="2">ATP-dependent dethiobiotin synthetase BioD</fullName>
        <ecNumber evidence="2">6.3.3.3</ecNumber>
    </recommendedName>
    <alternativeName>
        <fullName evidence="2">DTB synthetase</fullName>
        <shortName evidence="2">DTBS</shortName>
    </alternativeName>
    <alternativeName>
        <fullName evidence="2">Dethiobiotin synthase</fullName>
    </alternativeName>
</protein>
<comment type="caution">
    <text evidence="2">Lacks conserved residue(s) required for the propagation of feature annotation.</text>
</comment>
<evidence type="ECO:0000313" key="5">
    <source>
        <dbReference type="Proteomes" id="UP000054735"/>
    </source>
</evidence>
<dbReference type="GO" id="GO:0000287">
    <property type="term" value="F:magnesium ion binding"/>
    <property type="evidence" value="ECO:0007669"/>
    <property type="project" value="UniProtKB-UniRule"/>
</dbReference>
<dbReference type="EMBL" id="UGNW01000001">
    <property type="protein sequence ID" value="STX31566.1"/>
    <property type="molecule type" value="Genomic_DNA"/>
</dbReference>